<dbReference type="PATRIC" id="fig|362787.3.peg.1566"/>
<gene>
    <name evidence="1" type="ORF">DB44_EC00020</name>
</gene>
<dbReference type="AlphaFoldDB" id="A0A0C1JKY2"/>
<accession>A0A0C1JKY2</accession>
<reference evidence="1 2" key="1">
    <citation type="journal article" date="2014" name="Mol. Biol. Evol.">
        <title>Massive expansion of Ubiquitination-related gene families within the Chlamydiae.</title>
        <authorList>
            <person name="Domman D."/>
            <person name="Collingro A."/>
            <person name="Lagkouvardos I."/>
            <person name="Gehre L."/>
            <person name="Weinmaier T."/>
            <person name="Rattei T."/>
            <person name="Subtil A."/>
            <person name="Horn M."/>
        </authorList>
    </citation>
    <scope>NUCLEOTIDE SEQUENCE [LARGE SCALE GENOMIC DNA]</scope>
    <source>
        <strain evidence="1 2">EI2</strain>
    </source>
</reference>
<proteinExistence type="predicted"/>
<name>A0A0C1JKY2_9BACT</name>
<evidence type="ECO:0000313" key="2">
    <source>
        <dbReference type="Proteomes" id="UP000031465"/>
    </source>
</evidence>
<organism evidence="1 2">
    <name type="scientific">Candidatus Protochlamydia amoebophila</name>
    <dbReference type="NCBI Taxonomy" id="362787"/>
    <lineage>
        <taxon>Bacteria</taxon>
        <taxon>Pseudomonadati</taxon>
        <taxon>Chlamydiota</taxon>
        <taxon>Chlamydiia</taxon>
        <taxon>Parachlamydiales</taxon>
        <taxon>Parachlamydiaceae</taxon>
        <taxon>Candidatus Protochlamydia</taxon>
    </lineage>
</organism>
<protein>
    <submittedName>
        <fullName evidence="1">Uncharacterized protein</fullName>
    </submittedName>
</protein>
<evidence type="ECO:0000313" key="1">
    <source>
        <dbReference type="EMBL" id="KIC71226.1"/>
    </source>
</evidence>
<sequence>MIKDVVKELIKSYFEKELSIDFDISINEYQKEMTLLHNSFRKNLYC</sequence>
<dbReference type="EMBL" id="JSAN01000101">
    <property type="protein sequence ID" value="KIC71226.1"/>
    <property type="molecule type" value="Genomic_DNA"/>
</dbReference>
<dbReference type="Proteomes" id="UP000031465">
    <property type="component" value="Unassembled WGS sequence"/>
</dbReference>
<comment type="caution">
    <text evidence="1">The sequence shown here is derived from an EMBL/GenBank/DDBJ whole genome shotgun (WGS) entry which is preliminary data.</text>
</comment>